<dbReference type="CDD" id="cd17356">
    <property type="entry name" value="MFS_HXT"/>
    <property type="match status" value="1"/>
</dbReference>
<dbReference type="VEuPathDB" id="FungiDB:LCOR_01332.1"/>
<evidence type="ECO:0000259" key="9">
    <source>
        <dbReference type="PROSITE" id="PS50850"/>
    </source>
</evidence>
<dbReference type="Pfam" id="PF00083">
    <property type="entry name" value="Sugar_tr"/>
    <property type="match status" value="1"/>
</dbReference>
<feature type="transmembrane region" description="Helical" evidence="8">
    <location>
        <begin position="160"/>
        <end position="179"/>
    </location>
</feature>
<dbReference type="GO" id="GO:0005351">
    <property type="term" value="F:carbohydrate:proton symporter activity"/>
    <property type="evidence" value="ECO:0007669"/>
    <property type="project" value="TreeGrafter"/>
</dbReference>
<feature type="domain" description="Major facilitator superfamily (MFS) profile" evidence="9">
    <location>
        <begin position="35"/>
        <end position="490"/>
    </location>
</feature>
<dbReference type="GO" id="GO:0016020">
    <property type="term" value="C:membrane"/>
    <property type="evidence" value="ECO:0007669"/>
    <property type="project" value="UniProtKB-SubCell"/>
</dbReference>
<evidence type="ECO:0000256" key="7">
    <source>
        <dbReference type="RuleBase" id="RU003346"/>
    </source>
</evidence>
<keyword evidence="3 7" id="KW-0813">Transport</keyword>
<dbReference type="EMBL" id="CBTN010000003">
    <property type="protein sequence ID" value="CDH49593.1"/>
    <property type="molecule type" value="Genomic_DNA"/>
</dbReference>
<evidence type="ECO:0000256" key="3">
    <source>
        <dbReference type="ARBA" id="ARBA00022448"/>
    </source>
</evidence>
<dbReference type="STRING" id="1263082.A0A068RHF2"/>
<dbReference type="InterPro" id="IPR020846">
    <property type="entry name" value="MFS_dom"/>
</dbReference>
<dbReference type="InterPro" id="IPR003663">
    <property type="entry name" value="Sugar/inositol_transpt"/>
</dbReference>
<dbReference type="InterPro" id="IPR036259">
    <property type="entry name" value="MFS_trans_sf"/>
</dbReference>
<dbReference type="PROSITE" id="PS50850">
    <property type="entry name" value="MFS"/>
    <property type="match status" value="1"/>
</dbReference>
<sequence>MQDSKQEELAVVMGREGKGSTGLKGIIENPYVFAVALFASLGGVLFGYDQGVISGVQEMETFKAKFPMTPTENGFVVAILELGAWLGSIIVGYFADKISRKYSIVMFCIVFLLGSAIQGGAQNIGYLFGGRFVTGMAVGALSMLVPLYQSEIAPPNIRGSLVSLQQLAITFGILISFWIDYGTQYIPNEAQWRIPLLLQLAIGLILGIGILFFPFSPRWLMTVGREEESLRVLSKLRRLPVDDAAVIFEWREIKATVEFDRRVKEEMYPDLLQQGRKGAIKVTIMGYVDLFRHGMFLRLFLACAIMIFQQLSGVNALIYYAPRIFQSVGLTGNSVSLLATGVVGIINFVMTLPAVLFLDKFGRKPMLMTASALMTCCMVIIATIVGLFSDDWPNHTREGWVAVVFVYIFIANFAYSWGPIGWVYASEIFPLRARAKAMSISTSANWMFNFVVGLITPPMIANIGYGTYIFFGAFCFLSFFFIWLAVPETKGRSLEEMDAIFGGNTAAHDAALMDSVQQDVAQQEIPGLSKTPMNNV</sequence>
<name>A0A068RHF2_9FUNG</name>
<dbReference type="PANTHER" id="PTHR48022">
    <property type="entry name" value="PLASTIDIC GLUCOSE TRANSPORTER 4"/>
    <property type="match status" value="1"/>
</dbReference>
<evidence type="ECO:0000256" key="2">
    <source>
        <dbReference type="ARBA" id="ARBA00010992"/>
    </source>
</evidence>
<dbReference type="NCBIfam" id="TIGR00879">
    <property type="entry name" value="SP"/>
    <property type="match status" value="1"/>
</dbReference>
<keyword evidence="5 8" id="KW-1133">Transmembrane helix</keyword>
<dbReference type="InterPro" id="IPR005829">
    <property type="entry name" value="Sugar_transporter_CS"/>
</dbReference>
<keyword evidence="4 8" id="KW-0812">Transmembrane</keyword>
<dbReference type="PRINTS" id="PR00171">
    <property type="entry name" value="SUGRTRNSPORT"/>
</dbReference>
<proteinExistence type="inferred from homology"/>
<evidence type="ECO:0000256" key="4">
    <source>
        <dbReference type="ARBA" id="ARBA00022692"/>
    </source>
</evidence>
<dbReference type="PROSITE" id="PS00217">
    <property type="entry name" value="SUGAR_TRANSPORT_2"/>
    <property type="match status" value="1"/>
</dbReference>
<keyword evidence="6 8" id="KW-0472">Membrane</keyword>
<dbReference type="PANTHER" id="PTHR48022:SF2">
    <property type="entry name" value="PLASTIDIC GLUCOSE TRANSPORTER 4"/>
    <property type="match status" value="1"/>
</dbReference>
<feature type="transmembrane region" description="Helical" evidence="8">
    <location>
        <begin position="102"/>
        <end position="121"/>
    </location>
</feature>
<protein>
    <submittedName>
        <fullName evidence="10">General substrate transporter</fullName>
    </submittedName>
</protein>
<evidence type="ECO:0000256" key="1">
    <source>
        <dbReference type="ARBA" id="ARBA00004141"/>
    </source>
</evidence>
<dbReference type="FunFam" id="1.20.1250.20:FF:000026">
    <property type="entry name" value="MFS quinate transporter QutD"/>
    <property type="match status" value="1"/>
</dbReference>
<dbReference type="OrthoDB" id="4142200at2759"/>
<feature type="transmembrane region" description="Helical" evidence="8">
    <location>
        <begin position="194"/>
        <end position="215"/>
    </location>
</feature>
<comment type="similarity">
    <text evidence="2 7">Belongs to the major facilitator superfamily. Sugar transporter (TC 2.A.1.1) family.</text>
</comment>
<keyword evidence="11" id="KW-1185">Reference proteome</keyword>
<dbReference type="AlphaFoldDB" id="A0A068RHF2"/>
<feature type="transmembrane region" description="Helical" evidence="8">
    <location>
        <begin position="31"/>
        <end position="48"/>
    </location>
</feature>
<feature type="transmembrane region" description="Helical" evidence="8">
    <location>
        <begin position="468"/>
        <end position="486"/>
    </location>
</feature>
<feature type="transmembrane region" description="Helical" evidence="8">
    <location>
        <begin position="75"/>
        <end position="95"/>
    </location>
</feature>
<dbReference type="PROSITE" id="PS00216">
    <property type="entry name" value="SUGAR_TRANSPORT_1"/>
    <property type="match status" value="1"/>
</dbReference>
<comment type="subcellular location">
    <subcellularLocation>
        <location evidence="1">Membrane</location>
        <topology evidence="1">Multi-pass membrane protein</topology>
    </subcellularLocation>
</comment>
<dbReference type="Proteomes" id="UP000027586">
    <property type="component" value="Unassembled WGS sequence"/>
</dbReference>
<dbReference type="InterPro" id="IPR050360">
    <property type="entry name" value="MFS_Sugar_Transporters"/>
</dbReference>
<organism evidence="10 11">
    <name type="scientific">Lichtheimia corymbifera JMRC:FSU:9682</name>
    <dbReference type="NCBI Taxonomy" id="1263082"/>
    <lineage>
        <taxon>Eukaryota</taxon>
        <taxon>Fungi</taxon>
        <taxon>Fungi incertae sedis</taxon>
        <taxon>Mucoromycota</taxon>
        <taxon>Mucoromycotina</taxon>
        <taxon>Mucoromycetes</taxon>
        <taxon>Mucorales</taxon>
        <taxon>Lichtheimiaceae</taxon>
        <taxon>Lichtheimia</taxon>
    </lineage>
</organism>
<dbReference type="Gene3D" id="1.20.1250.20">
    <property type="entry name" value="MFS general substrate transporter like domains"/>
    <property type="match status" value="1"/>
</dbReference>
<accession>A0A068RHF2</accession>
<feature type="transmembrane region" description="Helical" evidence="8">
    <location>
        <begin position="299"/>
        <end position="322"/>
    </location>
</feature>
<feature type="transmembrane region" description="Helical" evidence="8">
    <location>
        <begin position="370"/>
        <end position="388"/>
    </location>
</feature>
<evidence type="ECO:0000256" key="6">
    <source>
        <dbReference type="ARBA" id="ARBA00023136"/>
    </source>
</evidence>
<feature type="transmembrane region" description="Helical" evidence="8">
    <location>
        <begin position="334"/>
        <end position="358"/>
    </location>
</feature>
<reference evidence="10" key="1">
    <citation type="submission" date="2013-08" db="EMBL/GenBank/DDBJ databases">
        <title>Gene expansion shapes genome architecture in the human pathogen Lichtheimia corymbifera: an evolutionary genomics analysis in the ancient terrestrial Mucorales (Mucoromycotina).</title>
        <authorList>
            <person name="Schwartze V.U."/>
            <person name="Winter S."/>
            <person name="Shelest E."/>
            <person name="Marcet-Houben M."/>
            <person name="Horn F."/>
            <person name="Wehner S."/>
            <person name="Hoffmann K."/>
            <person name="Riege K."/>
            <person name="Sammeth M."/>
            <person name="Nowrousian M."/>
            <person name="Valiante V."/>
            <person name="Linde J."/>
            <person name="Jacobsen I.D."/>
            <person name="Marz M."/>
            <person name="Brakhage A.A."/>
            <person name="Gabaldon T."/>
            <person name="Bocker S."/>
            <person name="Voigt K."/>
        </authorList>
    </citation>
    <scope>NUCLEOTIDE SEQUENCE [LARGE SCALE GENOMIC DNA]</scope>
    <source>
        <strain evidence="10">FSU 9682</strain>
    </source>
</reference>
<evidence type="ECO:0000313" key="11">
    <source>
        <dbReference type="Proteomes" id="UP000027586"/>
    </source>
</evidence>
<comment type="caution">
    <text evidence="10">The sequence shown here is derived from an EMBL/GenBank/DDBJ whole genome shotgun (WGS) entry which is preliminary data.</text>
</comment>
<dbReference type="InterPro" id="IPR005828">
    <property type="entry name" value="MFS_sugar_transport-like"/>
</dbReference>
<feature type="transmembrane region" description="Helical" evidence="8">
    <location>
        <begin position="127"/>
        <end position="148"/>
    </location>
</feature>
<gene>
    <name evidence="10" type="ORF">LCOR_01332.1</name>
</gene>
<feature type="transmembrane region" description="Helical" evidence="8">
    <location>
        <begin position="400"/>
        <end position="425"/>
    </location>
</feature>
<evidence type="ECO:0000256" key="5">
    <source>
        <dbReference type="ARBA" id="ARBA00022989"/>
    </source>
</evidence>
<evidence type="ECO:0000313" key="10">
    <source>
        <dbReference type="EMBL" id="CDH49593.1"/>
    </source>
</evidence>
<dbReference type="SUPFAM" id="SSF103473">
    <property type="entry name" value="MFS general substrate transporter"/>
    <property type="match status" value="1"/>
</dbReference>
<evidence type="ECO:0000256" key="8">
    <source>
        <dbReference type="SAM" id="Phobius"/>
    </source>
</evidence>
<feature type="transmembrane region" description="Helical" evidence="8">
    <location>
        <begin position="437"/>
        <end position="456"/>
    </location>
</feature>